<dbReference type="HOGENOM" id="CLU_120086_0_0_1"/>
<dbReference type="RefSeq" id="XP_007827728.1">
    <property type="nucleotide sequence ID" value="XM_007829537.1"/>
</dbReference>
<evidence type="ECO:0000313" key="1">
    <source>
        <dbReference type="EMBL" id="ETS87128.1"/>
    </source>
</evidence>
<name>W3XM48_PESFW</name>
<gene>
    <name evidence="1" type="ORF">PFICI_00956</name>
</gene>
<dbReference type="EMBL" id="KI912109">
    <property type="protein sequence ID" value="ETS87128.1"/>
    <property type="molecule type" value="Genomic_DNA"/>
</dbReference>
<dbReference type="eggNOG" id="ENOG502SNXC">
    <property type="taxonomic scope" value="Eukaryota"/>
</dbReference>
<keyword evidence="2" id="KW-1185">Reference proteome</keyword>
<dbReference type="InParanoid" id="W3XM48"/>
<dbReference type="OrthoDB" id="3758478at2759"/>
<sequence>MSNLRETIENTIKTFGENNTLGVKTKDTSLFSSVLAENCIRQYRPFAFINRYPQFFKKEITNADYEAQMKVELQTMQEVVQDLTKTSIDEVQRTATIWTTQNVTTVDGTKRTVEVIWDLTFTEDGTRISQILEFVDTFESTKMLEQILAGASHA</sequence>
<evidence type="ECO:0008006" key="3">
    <source>
        <dbReference type="Google" id="ProtNLM"/>
    </source>
</evidence>
<organism evidence="1 2">
    <name type="scientific">Pestalotiopsis fici (strain W106-1 / CGMCC3.15140)</name>
    <dbReference type="NCBI Taxonomy" id="1229662"/>
    <lineage>
        <taxon>Eukaryota</taxon>
        <taxon>Fungi</taxon>
        <taxon>Dikarya</taxon>
        <taxon>Ascomycota</taxon>
        <taxon>Pezizomycotina</taxon>
        <taxon>Sordariomycetes</taxon>
        <taxon>Xylariomycetidae</taxon>
        <taxon>Amphisphaeriales</taxon>
        <taxon>Sporocadaceae</taxon>
        <taxon>Pestalotiopsis</taxon>
    </lineage>
</organism>
<dbReference type="GeneID" id="19265969"/>
<dbReference type="AlphaFoldDB" id="W3XM48"/>
<accession>W3XM48</accession>
<dbReference type="Proteomes" id="UP000030651">
    <property type="component" value="Unassembled WGS sequence"/>
</dbReference>
<reference evidence="2" key="1">
    <citation type="journal article" date="2015" name="BMC Genomics">
        <title>Genomic and transcriptomic analysis of the endophytic fungus Pestalotiopsis fici reveals its lifestyle and high potential for synthesis of natural products.</title>
        <authorList>
            <person name="Wang X."/>
            <person name="Zhang X."/>
            <person name="Liu L."/>
            <person name="Xiang M."/>
            <person name="Wang W."/>
            <person name="Sun X."/>
            <person name="Che Y."/>
            <person name="Guo L."/>
            <person name="Liu G."/>
            <person name="Guo L."/>
            <person name="Wang C."/>
            <person name="Yin W.B."/>
            <person name="Stadler M."/>
            <person name="Zhang X."/>
            <person name="Liu X."/>
        </authorList>
    </citation>
    <scope>NUCLEOTIDE SEQUENCE [LARGE SCALE GENOMIC DNA]</scope>
    <source>
        <strain evidence="2">W106-1 / CGMCC3.15140</strain>
    </source>
</reference>
<dbReference type="OMA" id="NCKRYYR"/>
<proteinExistence type="predicted"/>
<dbReference type="KEGG" id="pfy:PFICI_00956"/>
<protein>
    <recommendedName>
        <fullName evidence="3">SnoaL-like domain-containing protein</fullName>
    </recommendedName>
</protein>
<evidence type="ECO:0000313" key="2">
    <source>
        <dbReference type="Proteomes" id="UP000030651"/>
    </source>
</evidence>